<reference evidence="1 2" key="1">
    <citation type="submission" date="2017-11" db="EMBL/GenBank/DDBJ databases">
        <title>Isolation and Characterization of Methanogenic Archaea from Saline Meromictic Lake at Siberia.</title>
        <authorList>
            <person name="Shen Y."/>
            <person name="Huang H.-H."/>
            <person name="Lai M.-C."/>
            <person name="Chen S.-C."/>
        </authorList>
    </citation>
    <scope>NUCLEOTIDE SEQUENCE [LARGE SCALE GENOMIC DNA]</scope>
    <source>
        <strain evidence="1 2">SY-01</strain>
    </source>
</reference>
<sequence>MNITNQIMDKIIPDIKLFKFEIITKIPKENLVHIICDFYWSKNYRLIDIMKDPKNYGNFIHYNPLLNIEDTSELKQISVTTYKKNENKQVFDSVNVIFKEEWLNKTKME</sequence>
<evidence type="ECO:0000313" key="2">
    <source>
        <dbReference type="Proteomes" id="UP000297295"/>
    </source>
</evidence>
<protein>
    <submittedName>
        <fullName evidence="1">Uncharacterized protein</fullName>
    </submittedName>
</protein>
<keyword evidence="2" id="KW-1185">Reference proteome</keyword>
<dbReference type="AlphaFoldDB" id="A0A4E0PWM7"/>
<comment type="caution">
    <text evidence="1">The sequence shown here is derived from an EMBL/GenBank/DDBJ whole genome shotgun (WGS) entry which is preliminary data.</text>
</comment>
<dbReference type="Proteomes" id="UP000297295">
    <property type="component" value="Unassembled WGS sequence"/>
</dbReference>
<proteinExistence type="predicted"/>
<accession>A0A4E0PWM7</accession>
<evidence type="ECO:0000313" key="1">
    <source>
        <dbReference type="EMBL" id="TGC06967.1"/>
    </source>
</evidence>
<gene>
    <name evidence="1" type="ORF">CUN85_12210</name>
</gene>
<dbReference type="EMBL" id="PGGK01000020">
    <property type="protein sequence ID" value="TGC06967.1"/>
    <property type="molecule type" value="Genomic_DNA"/>
</dbReference>
<organism evidence="1 2">
    <name type="scientific">Methanolobus halotolerans</name>
    <dbReference type="NCBI Taxonomy" id="2052935"/>
    <lineage>
        <taxon>Archaea</taxon>
        <taxon>Methanobacteriati</taxon>
        <taxon>Methanobacteriota</taxon>
        <taxon>Stenosarchaea group</taxon>
        <taxon>Methanomicrobia</taxon>
        <taxon>Methanosarcinales</taxon>
        <taxon>Methanosarcinaceae</taxon>
        <taxon>Methanolobus</taxon>
    </lineage>
</organism>
<name>A0A4E0PWM7_9EURY</name>